<proteinExistence type="predicted"/>
<dbReference type="AlphaFoldDB" id="A0A2K9LKL3"/>
<dbReference type="RefSeq" id="WP_101894096.1">
    <property type="nucleotide sequence ID" value="NZ_CP022684.1"/>
</dbReference>
<sequence length="258" mass="27631">MMRSKIVAAMLLPTVMLIGCGGEQQETQRATSNSANLTGLWRLSFETSQSGLSADAGITYTLVDNGNQINMTACAERQSVTLNRTGSSLRGLPVGEATIRNNDRITATGNLGDSVATKMATSATFDMGTLSISGGDLGNISSSNICVQSDYARILGQATQDRYSATTLLNGQPLTFEISRMGNIAKGSYDVNRDMSEGGVQIFMKSASLKDRVNYSEMNLRNGRLTITEDSTVWIKGNFSAQMPNGQTVSGSFEFEKP</sequence>
<evidence type="ECO:0000313" key="1">
    <source>
        <dbReference type="EMBL" id="AUM12711.1"/>
    </source>
</evidence>
<protein>
    <submittedName>
        <fullName evidence="1">Uncharacterized protein</fullName>
    </submittedName>
</protein>
<keyword evidence="2" id="KW-1185">Reference proteome</keyword>
<accession>A0A2K9LKL3</accession>
<dbReference type="KEGG" id="kak:Kalk_09915"/>
<dbReference type="PROSITE" id="PS51257">
    <property type="entry name" value="PROKAR_LIPOPROTEIN"/>
    <property type="match status" value="1"/>
</dbReference>
<dbReference type="OrthoDB" id="9823152at2"/>
<evidence type="ECO:0000313" key="2">
    <source>
        <dbReference type="Proteomes" id="UP000235116"/>
    </source>
</evidence>
<dbReference type="EMBL" id="CP022684">
    <property type="protein sequence ID" value="AUM12711.1"/>
    <property type="molecule type" value="Genomic_DNA"/>
</dbReference>
<gene>
    <name evidence="1" type="ORF">Kalk_09915</name>
</gene>
<organism evidence="1 2">
    <name type="scientific">Ketobacter alkanivorans</name>
    <dbReference type="NCBI Taxonomy" id="1917421"/>
    <lineage>
        <taxon>Bacteria</taxon>
        <taxon>Pseudomonadati</taxon>
        <taxon>Pseudomonadota</taxon>
        <taxon>Gammaproteobacteria</taxon>
        <taxon>Pseudomonadales</taxon>
        <taxon>Ketobacteraceae</taxon>
        <taxon>Ketobacter</taxon>
    </lineage>
</organism>
<dbReference type="Proteomes" id="UP000235116">
    <property type="component" value="Chromosome"/>
</dbReference>
<name>A0A2K9LKL3_9GAMM</name>
<reference evidence="2" key="1">
    <citation type="submission" date="2017-08" db="EMBL/GenBank/DDBJ databases">
        <title>Direct submision.</title>
        <authorList>
            <person name="Kim S.-J."/>
            <person name="Rhee S.-K."/>
        </authorList>
    </citation>
    <scope>NUCLEOTIDE SEQUENCE [LARGE SCALE GENOMIC DNA]</scope>
    <source>
        <strain evidence="2">GI5</strain>
    </source>
</reference>